<evidence type="ECO:0000313" key="3">
    <source>
        <dbReference type="EMBL" id="CAJ0564912.1"/>
    </source>
</evidence>
<dbReference type="InterPro" id="IPR001478">
    <property type="entry name" value="PDZ"/>
</dbReference>
<sequence length="308" mass="34486">MLAQTVKLQVPAWDRPKKGNYIELDAQSRISFLHAEADFALDKLVPGDIVQKVNDKKQVDPLSYEEQLHGKGDVQLEVLRDGHIEPVPLERTAKLGVKRRPQFMYLGLNCGQGDPTKGQPLGIVAGPKEKRIFVGQVAKGSVADGTLIAGDAILELDGESIGDNAKLLIRRISELMQSKGQLKCIVERPIFEHVARAIADDITEKTIEGRPQMAADSLEIGCRAAREYLRTGRYEKPKSILISGKGFPQKTKDDKHIEFKEKLEKEVSIGTNVKPNEKLAEPSKDEDKQYGSIRRQRIPFYEDFYDVL</sequence>
<feature type="compositionally biased region" description="Basic and acidic residues" evidence="1">
    <location>
        <begin position="275"/>
        <end position="289"/>
    </location>
</feature>
<dbReference type="Gene3D" id="2.30.42.10">
    <property type="match status" value="1"/>
</dbReference>
<evidence type="ECO:0000256" key="1">
    <source>
        <dbReference type="SAM" id="MobiDB-lite"/>
    </source>
</evidence>
<dbReference type="SUPFAM" id="SSF50156">
    <property type="entry name" value="PDZ domain-like"/>
    <property type="match status" value="1"/>
</dbReference>
<dbReference type="Proteomes" id="UP001177023">
    <property type="component" value="Unassembled WGS sequence"/>
</dbReference>
<feature type="region of interest" description="Disordered" evidence="1">
    <location>
        <begin position="273"/>
        <end position="292"/>
    </location>
</feature>
<dbReference type="PANTHER" id="PTHR31327">
    <property type="entry name" value="SPERM MEIOSIS PDZ DOMAIN CONTAINING PROTEINS-RELATED"/>
    <property type="match status" value="1"/>
</dbReference>
<gene>
    <name evidence="3" type="ORF">MSPICULIGERA_LOCUS3576</name>
</gene>
<accession>A0AA36CBB1</accession>
<dbReference type="AlphaFoldDB" id="A0AA36CBB1"/>
<keyword evidence="4" id="KW-1185">Reference proteome</keyword>
<evidence type="ECO:0000259" key="2">
    <source>
        <dbReference type="PROSITE" id="PS50106"/>
    </source>
</evidence>
<dbReference type="InterPro" id="IPR036034">
    <property type="entry name" value="PDZ_sf"/>
</dbReference>
<reference evidence="3" key="1">
    <citation type="submission" date="2023-06" db="EMBL/GenBank/DDBJ databases">
        <authorList>
            <person name="Delattre M."/>
        </authorList>
    </citation>
    <scope>NUCLEOTIDE SEQUENCE</scope>
    <source>
        <strain evidence="3">AF72</strain>
    </source>
</reference>
<evidence type="ECO:0000313" key="4">
    <source>
        <dbReference type="Proteomes" id="UP001177023"/>
    </source>
</evidence>
<name>A0AA36CBB1_9BILA</name>
<dbReference type="EMBL" id="CATQJA010000936">
    <property type="protein sequence ID" value="CAJ0564912.1"/>
    <property type="molecule type" value="Genomic_DNA"/>
</dbReference>
<dbReference type="PROSITE" id="PS50106">
    <property type="entry name" value="PDZ"/>
    <property type="match status" value="1"/>
</dbReference>
<organism evidence="3 4">
    <name type="scientific">Mesorhabditis spiculigera</name>
    <dbReference type="NCBI Taxonomy" id="96644"/>
    <lineage>
        <taxon>Eukaryota</taxon>
        <taxon>Metazoa</taxon>
        <taxon>Ecdysozoa</taxon>
        <taxon>Nematoda</taxon>
        <taxon>Chromadorea</taxon>
        <taxon>Rhabditida</taxon>
        <taxon>Rhabditina</taxon>
        <taxon>Rhabditomorpha</taxon>
        <taxon>Rhabditoidea</taxon>
        <taxon>Rhabditidae</taxon>
        <taxon>Mesorhabditinae</taxon>
        <taxon>Mesorhabditis</taxon>
    </lineage>
</organism>
<protein>
    <recommendedName>
        <fullName evidence="2">PDZ domain-containing protein</fullName>
    </recommendedName>
</protein>
<comment type="caution">
    <text evidence="3">The sequence shown here is derived from an EMBL/GenBank/DDBJ whole genome shotgun (WGS) entry which is preliminary data.</text>
</comment>
<proteinExistence type="predicted"/>
<feature type="non-terminal residue" evidence="3">
    <location>
        <position position="1"/>
    </location>
</feature>
<feature type="domain" description="PDZ" evidence="2">
    <location>
        <begin position="116"/>
        <end position="161"/>
    </location>
</feature>
<dbReference type="InterPro" id="IPR040264">
    <property type="entry name" value="T15H9.4-like"/>
</dbReference>